<dbReference type="GO" id="GO:0030151">
    <property type="term" value="F:molybdenum ion binding"/>
    <property type="evidence" value="ECO:0007669"/>
    <property type="project" value="InterPro"/>
</dbReference>
<feature type="transmembrane region" description="Helical" evidence="1">
    <location>
        <begin position="83"/>
        <end position="102"/>
    </location>
</feature>
<dbReference type="Pfam" id="PF03476">
    <property type="entry name" value="MOSC_N"/>
    <property type="match status" value="1"/>
</dbReference>
<proteinExistence type="predicted"/>
<comment type="caution">
    <text evidence="3">The sequence shown here is derived from an EMBL/GenBank/DDBJ whole genome shotgun (WGS) entry which is preliminary data.</text>
</comment>
<evidence type="ECO:0000259" key="2">
    <source>
        <dbReference type="PROSITE" id="PS51340"/>
    </source>
</evidence>
<gene>
    <name evidence="3" type="ORF">AWRI4233_LOCUS3104</name>
</gene>
<evidence type="ECO:0000313" key="4">
    <source>
        <dbReference type="Proteomes" id="UP000714618"/>
    </source>
</evidence>
<keyword evidence="1" id="KW-0472">Membrane</keyword>
<feature type="domain" description="MOSC" evidence="2">
    <location>
        <begin position="259"/>
        <end position="422"/>
    </location>
</feature>
<sequence length="438" mass="49277">MMCAQTTVHDAEHRLEFGVSGNSMTLPQTPLALQYKIQGKSEVKDTSLVLTSSAVFLTVDMGQFNKDGTGSIELIPGIDIHTMGIGLITLVVVGVVSLWFYANYIYDEDAARALTASKKPVSTEVVSLRIYPIKSCRGIEVQDIRLHKTGLDLDRQWMFVDAKTRQFLTIRSDPSMTLIDTGLSGDGKGKWTDLHVSIHDTDKHIKIPCYPTPEWLEENTKLTKVEIWGEDTDGWEYSDEINSIFSEYFKKPVALIYKGPTPRIARGNGSPDLYGKEQEHHFADVMSIQIASEASLTDLNSRLEAAGHDQLTIERFRPNVIVKGHKAWDEDSWKKVCIRTTDHQREAIWKVNVDVLCHCARCQVPNVNPDTAEKHAHEPWDTLMKFRRIDQGGVAKYKPCFGMLCIPTTDGPIAVGAALEVLERTDKHLYNTSRFEDL</sequence>
<keyword evidence="4" id="KW-1185">Reference proteome</keyword>
<dbReference type="Proteomes" id="UP000714618">
    <property type="component" value="Unassembled WGS sequence"/>
</dbReference>
<accession>A0A9N8JMQ3</accession>
<dbReference type="PANTHER" id="PTHR14237">
    <property type="entry name" value="MOLYBDOPTERIN COFACTOR SULFURASE MOSC"/>
    <property type="match status" value="1"/>
</dbReference>
<dbReference type="EMBL" id="CAIJEO010000004">
    <property type="protein sequence ID" value="CAD0091138.1"/>
    <property type="molecule type" value="Genomic_DNA"/>
</dbReference>
<dbReference type="SUPFAM" id="SSF50800">
    <property type="entry name" value="PK beta-barrel domain-like"/>
    <property type="match status" value="1"/>
</dbReference>
<keyword evidence="1" id="KW-0812">Transmembrane</keyword>
<name>A0A9N8JMQ3_9PEZI</name>
<protein>
    <recommendedName>
        <fullName evidence="2">MOSC domain-containing protein</fullName>
    </recommendedName>
</protein>
<dbReference type="GO" id="GO:0030170">
    <property type="term" value="F:pyridoxal phosphate binding"/>
    <property type="evidence" value="ECO:0007669"/>
    <property type="project" value="InterPro"/>
</dbReference>
<evidence type="ECO:0000256" key="1">
    <source>
        <dbReference type="SAM" id="Phobius"/>
    </source>
</evidence>
<dbReference type="PANTHER" id="PTHR14237:SF19">
    <property type="entry name" value="MITOCHONDRIAL AMIDOXIME REDUCING COMPONENT 1"/>
    <property type="match status" value="1"/>
</dbReference>
<dbReference type="InterPro" id="IPR005302">
    <property type="entry name" value="MoCF_Sase_C"/>
</dbReference>
<keyword evidence="1" id="KW-1133">Transmembrane helix</keyword>
<dbReference type="PROSITE" id="PS51340">
    <property type="entry name" value="MOSC"/>
    <property type="match status" value="1"/>
</dbReference>
<reference evidence="3" key="1">
    <citation type="submission" date="2020-06" db="EMBL/GenBank/DDBJ databases">
        <authorList>
            <person name="Onetto C."/>
        </authorList>
    </citation>
    <scope>NUCLEOTIDE SEQUENCE</scope>
</reference>
<organism evidence="3 4">
    <name type="scientific">Aureobasidium mustum</name>
    <dbReference type="NCBI Taxonomy" id="2773714"/>
    <lineage>
        <taxon>Eukaryota</taxon>
        <taxon>Fungi</taxon>
        <taxon>Dikarya</taxon>
        <taxon>Ascomycota</taxon>
        <taxon>Pezizomycotina</taxon>
        <taxon>Dothideomycetes</taxon>
        <taxon>Dothideomycetidae</taxon>
        <taxon>Dothideales</taxon>
        <taxon>Saccotheciaceae</taxon>
        <taxon>Aureobasidium</taxon>
    </lineage>
</organism>
<evidence type="ECO:0000313" key="3">
    <source>
        <dbReference type="EMBL" id="CAD0091138.1"/>
    </source>
</evidence>
<dbReference type="SUPFAM" id="SSF141673">
    <property type="entry name" value="MOSC N-terminal domain-like"/>
    <property type="match status" value="1"/>
</dbReference>
<dbReference type="GO" id="GO:0003824">
    <property type="term" value="F:catalytic activity"/>
    <property type="evidence" value="ECO:0007669"/>
    <property type="project" value="InterPro"/>
</dbReference>
<dbReference type="InterPro" id="IPR011037">
    <property type="entry name" value="Pyrv_Knase-like_insert_dom_sf"/>
</dbReference>
<dbReference type="AlphaFoldDB" id="A0A9N8JMQ3"/>
<dbReference type="Pfam" id="PF03473">
    <property type="entry name" value="MOSC"/>
    <property type="match status" value="1"/>
</dbReference>
<dbReference type="OrthoDB" id="17255at2759"/>
<dbReference type="InterPro" id="IPR005303">
    <property type="entry name" value="MOCOS_middle"/>
</dbReference>